<feature type="transmembrane region" description="Helical" evidence="2">
    <location>
        <begin position="189"/>
        <end position="210"/>
    </location>
</feature>
<dbReference type="AlphaFoldDB" id="A0A5M6ZC48"/>
<keyword evidence="1" id="KW-0175">Coiled coil</keyword>
<keyword evidence="2" id="KW-0812">Transmembrane</keyword>
<dbReference type="SMART" id="SM00850">
    <property type="entry name" value="LytTR"/>
    <property type="match status" value="1"/>
</dbReference>
<sequence length="343" mass="37468">MQRWPNRRAAGYARGRRGRRRYSWRLSPSGLASCERQGALRPVWKPAFRERAESVREWRYGCRSRFANERGVQDAALMERARMTISRSLLARIAREGAVLLAVGTFLAILGPYGTGAYGWPDVWVYWTGLIVLGAVFGHLTGHAAARLAPDWPRWSWYGAAAAGLTLPVTAAVFAINTAYTGRICWSQLPLTAAMVLVIACAVSALGYALDQLKRAREAARDAQREAESLAAAGASPRPSPALLDKLPARLRQAAILSMTAEDHYLRVRTDAGDALILMRLSDAIAACEGLDGARTHRSWWVSRAAITGASRSGGRAVLILTDGTQAPVSRSHYAPLREAGWF</sequence>
<feature type="coiled-coil region" evidence="1">
    <location>
        <begin position="206"/>
        <end position="233"/>
    </location>
</feature>
<protein>
    <recommendedName>
        <fullName evidence="3">HTH LytTR-type domain-containing protein</fullName>
    </recommendedName>
</protein>
<dbReference type="InterPro" id="IPR007492">
    <property type="entry name" value="LytTR_DNA-bd_dom"/>
</dbReference>
<evidence type="ECO:0000313" key="5">
    <source>
        <dbReference type="Proteomes" id="UP000325122"/>
    </source>
</evidence>
<evidence type="ECO:0000259" key="3">
    <source>
        <dbReference type="PROSITE" id="PS50930"/>
    </source>
</evidence>
<feature type="transmembrane region" description="Helical" evidence="2">
    <location>
        <begin position="97"/>
        <end position="118"/>
    </location>
</feature>
<organism evidence="4 5">
    <name type="scientific">Alkalicaulis satelles</name>
    <dbReference type="NCBI Taxonomy" id="2609175"/>
    <lineage>
        <taxon>Bacteria</taxon>
        <taxon>Pseudomonadati</taxon>
        <taxon>Pseudomonadota</taxon>
        <taxon>Alphaproteobacteria</taxon>
        <taxon>Maricaulales</taxon>
        <taxon>Maricaulaceae</taxon>
        <taxon>Alkalicaulis</taxon>
    </lineage>
</organism>
<comment type="caution">
    <text evidence="4">The sequence shown here is derived from an EMBL/GenBank/DDBJ whole genome shotgun (WGS) entry which is preliminary data.</text>
</comment>
<dbReference type="Pfam" id="PF04397">
    <property type="entry name" value="LytTR"/>
    <property type="match status" value="1"/>
</dbReference>
<dbReference type="EMBL" id="VWOJ01000003">
    <property type="protein sequence ID" value="KAA5802303.1"/>
    <property type="molecule type" value="Genomic_DNA"/>
</dbReference>
<keyword evidence="5" id="KW-1185">Reference proteome</keyword>
<feature type="domain" description="HTH LytTR-type" evidence="3">
    <location>
        <begin position="244"/>
        <end position="343"/>
    </location>
</feature>
<feature type="transmembrane region" description="Helical" evidence="2">
    <location>
        <begin position="157"/>
        <end position="177"/>
    </location>
</feature>
<name>A0A5M6ZC48_9PROT</name>
<keyword evidence="2" id="KW-0472">Membrane</keyword>
<dbReference type="GO" id="GO:0003677">
    <property type="term" value="F:DNA binding"/>
    <property type="evidence" value="ECO:0007669"/>
    <property type="project" value="InterPro"/>
</dbReference>
<evidence type="ECO:0000256" key="2">
    <source>
        <dbReference type="SAM" id="Phobius"/>
    </source>
</evidence>
<dbReference type="Gene3D" id="2.40.50.1020">
    <property type="entry name" value="LytTr DNA-binding domain"/>
    <property type="match status" value="1"/>
</dbReference>
<keyword evidence="2" id="KW-1133">Transmembrane helix</keyword>
<evidence type="ECO:0000256" key="1">
    <source>
        <dbReference type="SAM" id="Coils"/>
    </source>
</evidence>
<accession>A0A5M6ZC48</accession>
<proteinExistence type="predicted"/>
<evidence type="ECO:0000313" key="4">
    <source>
        <dbReference type="EMBL" id="KAA5802303.1"/>
    </source>
</evidence>
<dbReference type="Proteomes" id="UP000325122">
    <property type="component" value="Unassembled WGS sequence"/>
</dbReference>
<gene>
    <name evidence="4" type="ORF">F1654_10765</name>
</gene>
<feature type="transmembrane region" description="Helical" evidence="2">
    <location>
        <begin position="124"/>
        <end position="145"/>
    </location>
</feature>
<dbReference type="PROSITE" id="PS50930">
    <property type="entry name" value="HTH_LYTTR"/>
    <property type="match status" value="1"/>
</dbReference>
<reference evidence="4 5" key="1">
    <citation type="submission" date="2019-09" db="EMBL/GenBank/DDBJ databases">
        <authorList>
            <person name="Kevbrin V."/>
            <person name="Grouzdev D.S."/>
        </authorList>
    </citation>
    <scope>NUCLEOTIDE SEQUENCE [LARGE SCALE GENOMIC DNA]</scope>
    <source>
        <strain evidence="4 5">G-192</strain>
    </source>
</reference>